<organism evidence="3 4">
    <name type="scientific">Anisodus acutangulus</name>
    <dbReference type="NCBI Taxonomy" id="402998"/>
    <lineage>
        <taxon>Eukaryota</taxon>
        <taxon>Viridiplantae</taxon>
        <taxon>Streptophyta</taxon>
        <taxon>Embryophyta</taxon>
        <taxon>Tracheophyta</taxon>
        <taxon>Spermatophyta</taxon>
        <taxon>Magnoliopsida</taxon>
        <taxon>eudicotyledons</taxon>
        <taxon>Gunneridae</taxon>
        <taxon>Pentapetalae</taxon>
        <taxon>asterids</taxon>
        <taxon>lamiids</taxon>
        <taxon>Solanales</taxon>
        <taxon>Solanaceae</taxon>
        <taxon>Solanoideae</taxon>
        <taxon>Hyoscyameae</taxon>
        <taxon>Anisodus</taxon>
    </lineage>
</organism>
<keyword evidence="2" id="KW-1133">Transmembrane helix</keyword>
<dbReference type="EMBL" id="JAJAGQ010000003">
    <property type="protein sequence ID" value="KAJ8568553.1"/>
    <property type="molecule type" value="Genomic_DNA"/>
</dbReference>
<evidence type="ECO:0000256" key="1">
    <source>
        <dbReference type="SAM" id="MobiDB-lite"/>
    </source>
</evidence>
<feature type="region of interest" description="Disordered" evidence="1">
    <location>
        <begin position="175"/>
        <end position="207"/>
    </location>
</feature>
<evidence type="ECO:0000256" key="2">
    <source>
        <dbReference type="SAM" id="Phobius"/>
    </source>
</evidence>
<dbReference type="AlphaFoldDB" id="A0A9Q1MUG7"/>
<gene>
    <name evidence="3" type="ORF">K7X08_028086</name>
</gene>
<accession>A0A9Q1MUG7</accession>
<comment type="caution">
    <text evidence="3">The sequence shown here is derived from an EMBL/GenBank/DDBJ whole genome shotgun (WGS) entry which is preliminary data.</text>
</comment>
<sequence length="207" mass="23434">MYIYRGIQRFRTSGSSIINRLTVPQLKRKASNSWSAVQDTYYSTKDIFERHKVVFTISTSIASVATAWFGYTSRHLHQSRIDNRLESIEKAMKNNYQIEDPEFKKLVSDSISVPACVATAGTTLILGYGLGFRGGKWYAARKFRREQMKLSGQIKPKRWPLRFLRRPLIRPKSSENLVTASETLPKGASASASASTVEEHSPNLLTK</sequence>
<keyword evidence="2" id="KW-0472">Membrane</keyword>
<dbReference type="PANTHER" id="PTHR36703:SF1">
    <property type="entry name" value="TRIACYLGLYCEROL LIPASE-LIKE PROTEIN"/>
    <property type="match status" value="1"/>
</dbReference>
<evidence type="ECO:0000313" key="3">
    <source>
        <dbReference type="EMBL" id="KAJ8568553.1"/>
    </source>
</evidence>
<proteinExistence type="predicted"/>
<feature type="transmembrane region" description="Helical" evidence="2">
    <location>
        <begin position="53"/>
        <end position="71"/>
    </location>
</feature>
<protein>
    <submittedName>
        <fullName evidence="3">Uncharacterized protein</fullName>
    </submittedName>
</protein>
<keyword evidence="2" id="KW-0812">Transmembrane</keyword>
<name>A0A9Q1MUG7_9SOLA</name>
<dbReference type="PANTHER" id="PTHR36703">
    <property type="entry name" value="TRIACYLGLYCEROL LIPASE-LIKE PROTEIN"/>
    <property type="match status" value="1"/>
</dbReference>
<dbReference type="OrthoDB" id="1934526at2759"/>
<evidence type="ECO:0000313" key="4">
    <source>
        <dbReference type="Proteomes" id="UP001152561"/>
    </source>
</evidence>
<feature type="transmembrane region" description="Helical" evidence="2">
    <location>
        <begin position="111"/>
        <end position="132"/>
    </location>
</feature>
<keyword evidence="4" id="KW-1185">Reference proteome</keyword>
<dbReference type="Proteomes" id="UP001152561">
    <property type="component" value="Unassembled WGS sequence"/>
</dbReference>
<reference evidence="4" key="1">
    <citation type="journal article" date="2023" name="Proc. Natl. Acad. Sci. U.S.A.">
        <title>Genomic and structural basis for evolution of tropane alkaloid biosynthesis.</title>
        <authorList>
            <person name="Wanga Y.-J."/>
            <person name="Taina T."/>
            <person name="Yua J.-Y."/>
            <person name="Lia J."/>
            <person name="Xua B."/>
            <person name="Chenc J."/>
            <person name="D'Auriad J.C."/>
            <person name="Huanga J.-P."/>
            <person name="Huanga S.-X."/>
        </authorList>
    </citation>
    <scope>NUCLEOTIDE SEQUENCE [LARGE SCALE GENOMIC DNA]</scope>
    <source>
        <strain evidence="4">cv. KIB-2019</strain>
    </source>
</reference>